<dbReference type="Proteomes" id="UP000000314">
    <property type="component" value="Chromosome 3"/>
</dbReference>
<accession>C4R693</accession>
<dbReference type="InParanoid" id="C4R693"/>
<dbReference type="InterPro" id="IPR011990">
    <property type="entry name" value="TPR-like_helical_dom_sf"/>
</dbReference>
<dbReference type="InterPro" id="IPR006597">
    <property type="entry name" value="Sel1-like"/>
</dbReference>
<dbReference type="Gene3D" id="1.25.40.10">
    <property type="entry name" value="Tetratricopeptide repeat domain"/>
    <property type="match status" value="2"/>
</dbReference>
<dbReference type="SUPFAM" id="SSF81901">
    <property type="entry name" value="HCP-like"/>
    <property type="match status" value="2"/>
</dbReference>
<dbReference type="FunCoup" id="C4R693">
    <property type="interactions" value="309"/>
</dbReference>
<dbReference type="PANTHER" id="PTHR11102">
    <property type="entry name" value="SEL-1-LIKE PROTEIN"/>
    <property type="match status" value="1"/>
</dbReference>
<evidence type="ECO:0000256" key="2">
    <source>
        <dbReference type="SAM" id="Phobius"/>
    </source>
</evidence>
<feature type="transmembrane region" description="Helical" evidence="2">
    <location>
        <begin position="651"/>
        <end position="669"/>
    </location>
</feature>
<sequence>MFIYLLCCFLACTIADQSYQSQYSTLVKELANAEEISPDDVFSLYSNSQQQLVLESALGRFLSTGLINEVKNNCTAVNELRKLCDNDHIEALELLADCGIYYNYSVYIPLADSVKYLERLSQLRVNSEDHFKLGFLYSIGDLNQTSADQGRALLHYQHSADLGNVKAMMALGTRYWHGIDVLKDENLANFYHVAALSKIYPQHEEMVNPVMPFPLENFNIRIPDFHGGLYYEASETPSSMVRSLDDIHLYENYEYTPADSDLIQIYSLMMSDFLGDYIHPRNYTSAFELAQICVRRADYLLGESPTELNSVDVWYYTRCHALLGKLYLAGRGTPQNMEAAEKHLIKATLPDIKLPATSKAYGVFVPLEPSQDLKYLNETKPVPPFKIPRASLSQFTVDFQYGTIDFPSRENLANATIVNVLNRNYAYLTKPSDEYIVRLGAAKACMPLIEPLASNGMKLALQHFLLGNYRAALVLYLMSAELGLETAQTSSAFMLYQKNADIHPILTPLALKNYQRAFLQGNIDAGLYLADALYETKIQGKDAYLSAYKEVAETNGAQGAYNLANLYEMGKDVPQDFHLAKRYYDLALRRKDHFLPIQLALIRLKLKMWYNTYFGSFNSKDEASRVTYPPRFTQIGNNADMFTKMTFLESALTMSFIIGLATAVIYKLFMTTARSQNQAQ</sequence>
<dbReference type="EMBL" id="FN392321">
    <property type="protein sequence ID" value="CAY71079.1"/>
    <property type="molecule type" value="Genomic_DNA"/>
</dbReference>
<gene>
    <name evidence="4" type="ordered locus">PAS_chr3_1018</name>
</gene>
<dbReference type="KEGG" id="ppa:PAS_chr3_1018"/>
<reference evidence="4 5" key="1">
    <citation type="journal article" date="2009" name="Nat. Biotechnol.">
        <title>Genome sequence of the recombinant protein production host Pichia pastoris.</title>
        <authorList>
            <person name="De Schutter K."/>
            <person name="Lin Y.C."/>
            <person name="Tiels P."/>
            <person name="Van Hecke A."/>
            <person name="Glinka S."/>
            <person name="Weber-Lehmann J."/>
            <person name="Rouze P."/>
            <person name="Van de Peer Y."/>
            <person name="Callewaert N."/>
        </authorList>
    </citation>
    <scope>NUCLEOTIDE SEQUENCE [LARGE SCALE GENOMIC DNA]</scope>
    <source>
        <strain evidence="5">GS115 / ATCC 20864</strain>
    </source>
</reference>
<keyword evidence="2" id="KW-1133">Transmembrane helix</keyword>
<proteinExistence type="inferred from homology"/>
<name>C4R693_KOMPG</name>
<dbReference type="OrthoDB" id="27934at2759"/>
<protein>
    <submittedName>
        <fullName evidence="4">Resident protein of the ER membrane that plays a central role in ER-associated protein degradation</fullName>
    </submittedName>
</protein>
<keyword evidence="5" id="KW-1185">Reference proteome</keyword>
<dbReference type="SMR" id="C4R693"/>
<dbReference type="Pfam" id="PF08238">
    <property type="entry name" value="Sel1"/>
    <property type="match status" value="5"/>
</dbReference>
<keyword evidence="2" id="KW-0472">Membrane</keyword>
<dbReference type="eggNOG" id="KOG1550">
    <property type="taxonomic scope" value="Eukaryota"/>
</dbReference>
<dbReference type="STRING" id="644223.C4R693"/>
<feature type="signal peptide" evidence="3">
    <location>
        <begin position="1"/>
        <end position="15"/>
    </location>
</feature>
<evidence type="ECO:0000313" key="5">
    <source>
        <dbReference type="Proteomes" id="UP000000314"/>
    </source>
</evidence>
<dbReference type="InterPro" id="IPR050767">
    <property type="entry name" value="Sel1_AlgK"/>
</dbReference>
<organism evidence="4 5">
    <name type="scientific">Komagataella phaffii (strain GS115 / ATCC 20864)</name>
    <name type="common">Yeast</name>
    <name type="synonym">Pichia pastoris</name>
    <dbReference type="NCBI Taxonomy" id="644223"/>
    <lineage>
        <taxon>Eukaryota</taxon>
        <taxon>Fungi</taxon>
        <taxon>Dikarya</taxon>
        <taxon>Ascomycota</taxon>
        <taxon>Saccharomycotina</taxon>
        <taxon>Pichiomycetes</taxon>
        <taxon>Pichiales</taxon>
        <taxon>Pichiaceae</taxon>
        <taxon>Komagataella</taxon>
    </lineage>
</organism>
<comment type="similarity">
    <text evidence="1">Belongs to the sel-1 family.</text>
</comment>
<dbReference type="AlphaFoldDB" id="C4R693"/>
<dbReference type="GeneID" id="8199762"/>
<keyword evidence="3" id="KW-0732">Signal</keyword>
<dbReference type="RefSeq" id="XP_002493258.1">
    <property type="nucleotide sequence ID" value="XM_002493213.1"/>
</dbReference>
<dbReference type="PANTHER" id="PTHR11102:SF160">
    <property type="entry name" value="ERAD-ASSOCIATED E3 UBIQUITIN-PROTEIN LIGASE COMPONENT HRD3"/>
    <property type="match status" value="1"/>
</dbReference>
<evidence type="ECO:0000313" key="4">
    <source>
        <dbReference type="EMBL" id="CAY71079.1"/>
    </source>
</evidence>
<dbReference type="SMART" id="SM00671">
    <property type="entry name" value="SEL1"/>
    <property type="match status" value="4"/>
</dbReference>
<dbReference type="OMA" id="MDLQARK"/>
<feature type="chain" id="PRO_5012158080" evidence="3">
    <location>
        <begin position="16"/>
        <end position="680"/>
    </location>
</feature>
<dbReference type="HOGENOM" id="CLU_379023_0_0_1"/>
<keyword evidence="2" id="KW-0812">Transmembrane</keyword>
<evidence type="ECO:0000256" key="3">
    <source>
        <dbReference type="SAM" id="SignalP"/>
    </source>
</evidence>
<evidence type="ECO:0000256" key="1">
    <source>
        <dbReference type="ARBA" id="ARBA00038101"/>
    </source>
</evidence>